<organism evidence="1 2">
    <name type="scientific">Prevotella vespertina</name>
    <dbReference type="NCBI Taxonomy" id="2608404"/>
    <lineage>
        <taxon>Bacteria</taxon>
        <taxon>Pseudomonadati</taxon>
        <taxon>Bacteroidota</taxon>
        <taxon>Bacteroidia</taxon>
        <taxon>Bacteroidales</taxon>
        <taxon>Prevotellaceae</taxon>
        <taxon>Prevotella</taxon>
    </lineage>
</organism>
<name>A0A7C9LUD5_9BACT</name>
<evidence type="ECO:0000313" key="2">
    <source>
        <dbReference type="Proteomes" id="UP000482295"/>
    </source>
</evidence>
<dbReference type="Proteomes" id="UP000482295">
    <property type="component" value="Unassembled WGS sequence"/>
</dbReference>
<dbReference type="RefSeq" id="WP_155715210.1">
    <property type="nucleotide sequence ID" value="NZ_VVIQ01000002.1"/>
</dbReference>
<proteinExistence type="predicted"/>
<evidence type="ECO:0000313" key="1">
    <source>
        <dbReference type="EMBL" id="MUL27175.1"/>
    </source>
</evidence>
<dbReference type="AlphaFoldDB" id="A0A7C9LUD5"/>
<protein>
    <submittedName>
        <fullName evidence="1">Uncharacterized protein</fullName>
    </submittedName>
</protein>
<dbReference type="EMBL" id="VVIQ01000002">
    <property type="protein sequence ID" value="MUL27175.1"/>
    <property type="molecule type" value="Genomic_DNA"/>
</dbReference>
<accession>A0A7C9LUD5</accession>
<sequence length="118" mass="14153">MKVIVERTSLLGNEEKPIDEAVFVNRTLHYQDRRNVSSMEEAKTNFWYNEFISSGTNHREENGYIVRDCEREESVWEVEIESLNDILSIFKKYGDIIIMESAYSEYDFKIEIYDTYRE</sequence>
<keyword evidence="2" id="KW-1185">Reference proteome</keyword>
<reference evidence="1 2" key="1">
    <citation type="submission" date="2019-09" db="EMBL/GenBank/DDBJ databases">
        <title>Prevotella A2879 sp. nov., isolated from an abscess of a patient.</title>
        <authorList>
            <person name="Buhl M."/>
            <person name="Oberhettinger P."/>
        </authorList>
    </citation>
    <scope>NUCLEOTIDE SEQUENCE [LARGE SCALE GENOMIC DNA]</scope>
    <source>
        <strain evidence="1 2">A2879</strain>
    </source>
</reference>
<gene>
    <name evidence="1" type="ORF">F0475_02315</name>
</gene>
<comment type="caution">
    <text evidence="1">The sequence shown here is derived from an EMBL/GenBank/DDBJ whole genome shotgun (WGS) entry which is preliminary data.</text>
</comment>